<dbReference type="Pfam" id="PF07690">
    <property type="entry name" value="MFS_1"/>
    <property type="match status" value="1"/>
</dbReference>
<keyword evidence="4" id="KW-1133">Transmembrane helix</keyword>
<evidence type="ECO:0000256" key="2">
    <source>
        <dbReference type="ARBA" id="ARBA00006727"/>
    </source>
</evidence>
<gene>
    <name evidence="5" type="ORF">L203_104665</name>
</gene>
<keyword evidence="4" id="KW-0472">Membrane</keyword>
<evidence type="ECO:0000256" key="3">
    <source>
        <dbReference type="SAM" id="MobiDB-lite"/>
    </source>
</evidence>
<feature type="transmembrane region" description="Helical" evidence="4">
    <location>
        <begin position="246"/>
        <end position="268"/>
    </location>
</feature>
<dbReference type="GO" id="GO:0016020">
    <property type="term" value="C:membrane"/>
    <property type="evidence" value="ECO:0007669"/>
    <property type="project" value="UniProtKB-SubCell"/>
</dbReference>
<dbReference type="AlphaFoldDB" id="A0AAJ8JW25"/>
<dbReference type="PANTHER" id="PTHR11360">
    <property type="entry name" value="MONOCARBOXYLATE TRANSPORTER"/>
    <property type="match status" value="1"/>
</dbReference>
<dbReference type="GO" id="GO:0022857">
    <property type="term" value="F:transmembrane transporter activity"/>
    <property type="evidence" value="ECO:0007669"/>
    <property type="project" value="InterPro"/>
</dbReference>
<feature type="transmembrane region" description="Helical" evidence="4">
    <location>
        <begin position="213"/>
        <end position="234"/>
    </location>
</feature>
<dbReference type="Gene3D" id="1.20.1250.20">
    <property type="entry name" value="MFS general substrate transporter like domains"/>
    <property type="match status" value="2"/>
</dbReference>
<dbReference type="PANTHER" id="PTHR11360:SF315">
    <property type="entry name" value="TRANSPORTER MCH2-RELATED"/>
    <property type="match status" value="1"/>
</dbReference>
<evidence type="ECO:0000256" key="1">
    <source>
        <dbReference type="ARBA" id="ARBA00004141"/>
    </source>
</evidence>
<reference evidence="5" key="2">
    <citation type="journal article" date="2022" name="Elife">
        <title>Obligate sexual reproduction of a homothallic fungus closely related to the Cryptococcus pathogenic species complex.</title>
        <authorList>
            <person name="Passer A.R."/>
            <person name="Clancey S.A."/>
            <person name="Shea T."/>
            <person name="David-Palma M."/>
            <person name="Averette A.F."/>
            <person name="Boekhout T."/>
            <person name="Porcel B.M."/>
            <person name="Nowrousian M."/>
            <person name="Cuomo C.A."/>
            <person name="Sun S."/>
            <person name="Heitman J."/>
            <person name="Coelho M.A."/>
        </authorList>
    </citation>
    <scope>NUCLEOTIDE SEQUENCE</scope>
    <source>
        <strain evidence="5">CBS 7841</strain>
    </source>
</reference>
<feature type="transmembrane region" description="Helical" evidence="4">
    <location>
        <begin position="416"/>
        <end position="440"/>
    </location>
</feature>
<feature type="transmembrane region" description="Helical" evidence="4">
    <location>
        <begin position="153"/>
        <end position="175"/>
    </location>
</feature>
<dbReference type="GeneID" id="91088875"/>
<comment type="subcellular location">
    <subcellularLocation>
        <location evidence="1">Membrane</location>
        <topology evidence="1">Multi-pass membrane protein</topology>
    </subcellularLocation>
</comment>
<feature type="region of interest" description="Disordered" evidence="3">
    <location>
        <begin position="1"/>
        <end position="58"/>
    </location>
</feature>
<dbReference type="Proteomes" id="UP000094043">
    <property type="component" value="Chromosome 5"/>
</dbReference>
<protein>
    <recommendedName>
        <fullName evidence="7">Major facilitator superfamily (MFS) profile domain-containing protein</fullName>
    </recommendedName>
</protein>
<reference evidence="5" key="3">
    <citation type="submission" date="2024-01" db="EMBL/GenBank/DDBJ databases">
        <authorList>
            <person name="Coelho M.A."/>
            <person name="David-Palma M."/>
            <person name="Shea T."/>
            <person name="Sun S."/>
            <person name="Cuomo C.A."/>
            <person name="Heitman J."/>
        </authorList>
    </citation>
    <scope>NUCLEOTIDE SEQUENCE</scope>
    <source>
        <strain evidence="5">CBS 7841</strain>
    </source>
</reference>
<dbReference type="InterPro" id="IPR050327">
    <property type="entry name" value="Proton-linked_MCT"/>
</dbReference>
<proteinExistence type="inferred from homology"/>
<dbReference type="InterPro" id="IPR036259">
    <property type="entry name" value="MFS_trans_sf"/>
</dbReference>
<organism evidence="5 6">
    <name type="scientific">Cryptococcus depauperatus CBS 7841</name>
    <dbReference type="NCBI Taxonomy" id="1295531"/>
    <lineage>
        <taxon>Eukaryota</taxon>
        <taxon>Fungi</taxon>
        <taxon>Dikarya</taxon>
        <taxon>Basidiomycota</taxon>
        <taxon>Agaricomycotina</taxon>
        <taxon>Tremellomycetes</taxon>
        <taxon>Tremellales</taxon>
        <taxon>Cryptococcaceae</taxon>
        <taxon>Cryptococcus</taxon>
    </lineage>
</organism>
<feature type="transmembrane region" description="Helical" evidence="4">
    <location>
        <begin position="119"/>
        <end position="141"/>
    </location>
</feature>
<evidence type="ECO:0000313" key="6">
    <source>
        <dbReference type="Proteomes" id="UP000094043"/>
    </source>
</evidence>
<feature type="transmembrane region" description="Helical" evidence="4">
    <location>
        <begin position="289"/>
        <end position="312"/>
    </location>
</feature>
<dbReference type="RefSeq" id="XP_066070142.1">
    <property type="nucleotide sequence ID" value="XM_066214045.1"/>
</dbReference>
<evidence type="ECO:0000256" key="4">
    <source>
        <dbReference type="SAM" id="Phobius"/>
    </source>
</evidence>
<feature type="transmembrane region" description="Helical" evidence="4">
    <location>
        <begin position="381"/>
        <end position="404"/>
    </location>
</feature>
<keyword evidence="6" id="KW-1185">Reference proteome</keyword>
<name>A0AAJ8JW25_9TREE</name>
<evidence type="ECO:0000313" key="5">
    <source>
        <dbReference type="EMBL" id="WVN89442.1"/>
    </source>
</evidence>
<dbReference type="SUPFAM" id="SSF103473">
    <property type="entry name" value="MFS general substrate transporter"/>
    <property type="match status" value="1"/>
</dbReference>
<feature type="compositionally biased region" description="Basic and acidic residues" evidence="3">
    <location>
        <begin position="30"/>
        <end position="40"/>
    </location>
</feature>
<feature type="transmembrane region" description="Helical" evidence="4">
    <location>
        <begin position="452"/>
        <end position="474"/>
    </location>
</feature>
<dbReference type="KEGG" id="cdep:91088875"/>
<reference evidence="5" key="1">
    <citation type="submission" date="2016-06" db="EMBL/GenBank/DDBJ databases">
        <authorList>
            <person name="Cuomo C."/>
            <person name="Litvintseva A."/>
            <person name="Heitman J."/>
            <person name="Chen Y."/>
            <person name="Sun S."/>
            <person name="Springer D."/>
            <person name="Dromer F."/>
            <person name="Young S."/>
            <person name="Zeng Q."/>
            <person name="Chapman S."/>
            <person name="Gujja S."/>
            <person name="Saif S."/>
            <person name="Birren B."/>
        </authorList>
    </citation>
    <scope>NUCLEOTIDE SEQUENCE</scope>
    <source>
        <strain evidence="5">CBS 7841</strain>
    </source>
</reference>
<accession>A0AAJ8JW25</accession>
<feature type="transmembrane region" description="Helical" evidence="4">
    <location>
        <begin position="354"/>
        <end position="374"/>
    </location>
</feature>
<dbReference type="EMBL" id="CP143788">
    <property type="protein sequence ID" value="WVN89442.1"/>
    <property type="molecule type" value="Genomic_DNA"/>
</dbReference>
<evidence type="ECO:0008006" key="7">
    <source>
        <dbReference type="Google" id="ProtNLM"/>
    </source>
</evidence>
<keyword evidence="4" id="KW-0812">Transmembrane</keyword>
<feature type="transmembrane region" description="Helical" evidence="4">
    <location>
        <begin position="181"/>
        <end position="201"/>
    </location>
</feature>
<sequence length="488" mass="52536">MSNKTPAQYPETKNKVEVGIENGTLSMARPWDEEYDRQSSHEPCPLEKSQNTAEKVDEGGRQASLGEQASMGVAETDAADLDGGYGWVIVGCMIAMNAGTWGVNTTYGVYSSYYLQNNYFSGGTTLGFAWVGGLSVATALLCGPLSNYLSRIFGFRIVMCIGTIGIVLGQCMAGICHSFATFLVCQGIVFGFGLGMIMVPAQPLMAHWFHKRLALAQGLATSGSGVGGLVLSNTTRILLEHLSVKWALIINGCISGVLLVPSLILLRGRHKAIGARQAPLELKWLWHKGFIWVWLWGAFCMMAYFIALYSLASFATHALGLTQTQGAALQSILSAGQMIGRPLWGYFLDSGGRINLTIVCYLICGISSLCIWLPAKSFGILVFYALVQGMTGGTVWSAAAPLIAKVVGVKDLASALSIFWMILVIPALVGQPIAIALLEYSTRHLNKTGPEAYFISIGLCGGMAILCACFLYGAKVWLQGNWQVFKKT</sequence>
<comment type="similarity">
    <text evidence="2">Belongs to the major facilitator superfamily. Monocarboxylate porter (TC 2.A.1.13) family.</text>
</comment>
<dbReference type="InterPro" id="IPR011701">
    <property type="entry name" value="MFS"/>
</dbReference>